<name>A0ABU5Y596_9MYCO</name>
<reference evidence="2 3" key="1">
    <citation type="submission" date="2023-12" db="EMBL/GenBank/DDBJ databases">
        <title>Description of new species of Mycobacterium terrae complex isolated from sewage at the Sao Paulo Zoological Park Foundation in Brazil.</title>
        <authorList>
            <person name="Romagnoli C.L."/>
            <person name="Conceicao E.C."/>
            <person name="Machado E."/>
            <person name="Barreto L.B.P.F."/>
            <person name="Sharma A."/>
            <person name="Silva N.M."/>
            <person name="Marques L.E."/>
            <person name="Juliana M.A."/>
            <person name="Lourenco M.C.S."/>
            <person name="Digiampietri L.A."/>
            <person name="Suffys P.N."/>
            <person name="Viana-Niero C."/>
        </authorList>
    </citation>
    <scope>NUCLEOTIDE SEQUENCE [LARGE SCALE GENOMIC DNA]</scope>
    <source>
        <strain evidence="2 3">MYC340</strain>
    </source>
</reference>
<dbReference type="SUPFAM" id="SSF47336">
    <property type="entry name" value="ACP-like"/>
    <property type="match status" value="1"/>
</dbReference>
<dbReference type="Pfam" id="PF00550">
    <property type="entry name" value="PP-binding"/>
    <property type="match status" value="1"/>
</dbReference>
<dbReference type="PROSITE" id="PS50075">
    <property type="entry name" value="CARRIER"/>
    <property type="match status" value="1"/>
</dbReference>
<dbReference type="RefSeq" id="WP_329780701.1">
    <property type="nucleotide sequence ID" value="NZ_JAYJJU010000166.1"/>
</dbReference>
<dbReference type="Proteomes" id="UP001298593">
    <property type="component" value="Unassembled WGS sequence"/>
</dbReference>
<dbReference type="PANTHER" id="PTHR45527">
    <property type="entry name" value="NONRIBOSOMAL PEPTIDE SYNTHETASE"/>
    <property type="match status" value="1"/>
</dbReference>
<dbReference type="InterPro" id="IPR045851">
    <property type="entry name" value="AMP-bd_C_sf"/>
</dbReference>
<evidence type="ECO:0000313" key="2">
    <source>
        <dbReference type="EMBL" id="MEB3035303.1"/>
    </source>
</evidence>
<dbReference type="InterPro" id="IPR036736">
    <property type="entry name" value="ACP-like_sf"/>
</dbReference>
<keyword evidence="3" id="KW-1185">Reference proteome</keyword>
<dbReference type="Gene3D" id="1.10.1200.10">
    <property type="entry name" value="ACP-like"/>
    <property type="match status" value="1"/>
</dbReference>
<feature type="non-terminal residue" evidence="2">
    <location>
        <position position="1"/>
    </location>
</feature>
<dbReference type="Pfam" id="PF13193">
    <property type="entry name" value="AMP-binding_C"/>
    <property type="match status" value="1"/>
</dbReference>
<proteinExistence type="predicted"/>
<feature type="domain" description="Carrier" evidence="1">
    <location>
        <begin position="115"/>
        <end position="195"/>
    </location>
</feature>
<dbReference type="PANTHER" id="PTHR45527:SF1">
    <property type="entry name" value="FATTY ACID SYNTHASE"/>
    <property type="match status" value="1"/>
</dbReference>
<protein>
    <submittedName>
        <fullName evidence="2">Non-ribosomal peptide synthetase</fullName>
    </submittedName>
</protein>
<evidence type="ECO:0000313" key="3">
    <source>
        <dbReference type="Proteomes" id="UP001298593"/>
    </source>
</evidence>
<dbReference type="SUPFAM" id="SSF56801">
    <property type="entry name" value="Acetyl-CoA synthetase-like"/>
    <property type="match status" value="1"/>
</dbReference>
<gene>
    <name evidence="2" type="ORF">KV113_27575</name>
</gene>
<dbReference type="EMBL" id="JAYJJU010000166">
    <property type="protein sequence ID" value="MEB3035303.1"/>
    <property type="molecule type" value="Genomic_DNA"/>
</dbReference>
<evidence type="ECO:0000259" key="1">
    <source>
        <dbReference type="PROSITE" id="PS50075"/>
    </source>
</evidence>
<dbReference type="InterPro" id="IPR009081">
    <property type="entry name" value="PP-bd_ACP"/>
</dbReference>
<dbReference type="Gene3D" id="3.30.300.30">
    <property type="match status" value="1"/>
</dbReference>
<accession>A0ABU5Y596</accession>
<feature type="non-terminal residue" evidence="2">
    <location>
        <position position="195"/>
    </location>
</feature>
<organism evidence="2 3">
    <name type="scientific">[Mycobacterium] nativiensis</name>
    <dbReference type="NCBI Taxonomy" id="2855503"/>
    <lineage>
        <taxon>Bacteria</taxon>
        <taxon>Bacillati</taxon>
        <taxon>Actinomycetota</taxon>
        <taxon>Actinomycetes</taxon>
        <taxon>Mycobacteriales</taxon>
        <taxon>Mycobacteriaceae</taxon>
        <taxon>Mycolicibacter</taxon>
    </lineage>
</organism>
<sequence length="195" mass="20314">RLVYLGRADDQVKVRGYRVEIAEVEAALAAATGVTAAAVLPVQGPAGTQLAGFVTGAQVDTTRVRAEIGARLPSYLIPARITAVESMPLTANGKLDTEKLAALLAQSGPLGGGIEPDTDTERVLVELLAEVFAGPEGPEKTDGPAPGVETDLRELGLDSIIALSMVRAARRRGLPLRPRTILSCNTIRDVAAALD</sequence>
<dbReference type="InterPro" id="IPR025110">
    <property type="entry name" value="AMP-bd_C"/>
</dbReference>
<comment type="caution">
    <text evidence="2">The sequence shown here is derived from an EMBL/GenBank/DDBJ whole genome shotgun (WGS) entry which is preliminary data.</text>
</comment>